<feature type="site" description="Transition state stabilizer" evidence="7">
    <location>
        <position position="14"/>
    </location>
</feature>
<evidence type="ECO:0000256" key="6">
    <source>
        <dbReference type="ARBA" id="ARBA00023229"/>
    </source>
</evidence>
<keyword evidence="5 7" id="KW-0548">Nucleotidyltransferase</keyword>
<protein>
    <recommendedName>
        <fullName evidence="7">2-C-methyl-D-erythritol 4-phosphate cytidylyltransferase</fullName>
        <ecNumber evidence="7">2.7.7.60</ecNumber>
    </recommendedName>
    <alternativeName>
        <fullName evidence="7">4-diphosphocytidyl-2C-methyl-D-erythritol synthase</fullName>
    </alternativeName>
    <alternativeName>
        <fullName evidence="7">MEP cytidylyltransferase</fullName>
        <shortName evidence="7">MCT</shortName>
    </alternativeName>
</protein>
<dbReference type="EC" id="2.7.7.60" evidence="7"/>
<evidence type="ECO:0000256" key="3">
    <source>
        <dbReference type="ARBA" id="ARBA00009789"/>
    </source>
</evidence>
<feature type="site" description="Positions MEP for the nucleophilic attack" evidence="7">
    <location>
        <position position="155"/>
    </location>
</feature>
<dbReference type="CDD" id="cd02516">
    <property type="entry name" value="CDP-ME_synthetase"/>
    <property type="match status" value="1"/>
</dbReference>
<comment type="function">
    <text evidence="7">Catalyzes the formation of 4-diphosphocytidyl-2-C-methyl-D-erythritol from CTP and 2-C-methyl-D-erythritol 4-phosphate (MEP).</text>
</comment>
<dbReference type="Pfam" id="PF01128">
    <property type="entry name" value="IspD"/>
    <property type="match status" value="1"/>
</dbReference>
<dbReference type="PANTHER" id="PTHR32125">
    <property type="entry name" value="2-C-METHYL-D-ERYTHRITOL 4-PHOSPHATE CYTIDYLYLTRANSFERASE, CHLOROPLASTIC"/>
    <property type="match status" value="1"/>
</dbReference>
<evidence type="ECO:0000313" key="8">
    <source>
        <dbReference type="EMBL" id="MBC8200070.1"/>
    </source>
</evidence>
<dbReference type="UniPathway" id="UPA00056">
    <property type="reaction ID" value="UER00093"/>
</dbReference>
<organism evidence="8 9">
    <name type="scientific">Candidatus Desulfaltia bathyphila</name>
    <dbReference type="NCBI Taxonomy" id="2841697"/>
    <lineage>
        <taxon>Bacteria</taxon>
        <taxon>Pseudomonadati</taxon>
        <taxon>Thermodesulfobacteriota</taxon>
        <taxon>Desulfobacteria</taxon>
        <taxon>Desulfobacterales</taxon>
        <taxon>Desulfobacterales incertae sedis</taxon>
        <taxon>Candidatus Desulfaltia</taxon>
    </lineage>
</organism>
<comment type="caution">
    <text evidence="8">The sequence shown here is derived from an EMBL/GenBank/DDBJ whole genome shotgun (WGS) entry which is preliminary data.</text>
</comment>
<dbReference type="FunFam" id="3.90.550.10:FF:000003">
    <property type="entry name" value="2-C-methyl-D-erythritol 4-phosphate cytidylyltransferase"/>
    <property type="match status" value="1"/>
</dbReference>
<comment type="pathway">
    <text evidence="2 7">Isoprenoid biosynthesis; isopentenyl diphosphate biosynthesis via DXP pathway; isopentenyl diphosphate from 1-deoxy-D-xylulose 5-phosphate: step 2/6.</text>
</comment>
<dbReference type="NCBIfam" id="TIGR00453">
    <property type="entry name" value="ispD"/>
    <property type="match status" value="1"/>
</dbReference>
<reference evidence="8 9" key="1">
    <citation type="submission" date="2020-08" db="EMBL/GenBank/DDBJ databases">
        <title>Bridging the membrane lipid divide: bacteria of the FCB group superphylum have the potential to synthesize archaeal ether lipids.</title>
        <authorList>
            <person name="Villanueva L."/>
            <person name="Von Meijenfeldt F.A.B."/>
            <person name="Westbye A.B."/>
            <person name="Yadav S."/>
            <person name="Hopmans E.C."/>
            <person name="Dutilh B.E."/>
            <person name="Sinninghe Damste J.S."/>
        </authorList>
    </citation>
    <scope>NUCLEOTIDE SEQUENCE [LARGE SCALE GENOMIC DNA]</scope>
    <source>
        <strain evidence="8">NIOZ-UU82</strain>
    </source>
</reference>
<keyword evidence="6 7" id="KW-0414">Isoprene biosynthesis</keyword>
<dbReference type="InterPro" id="IPR034683">
    <property type="entry name" value="IspD/TarI"/>
</dbReference>
<feature type="site" description="Transition state stabilizer" evidence="7">
    <location>
        <position position="21"/>
    </location>
</feature>
<comment type="catalytic activity">
    <reaction evidence="1 7">
        <text>2-C-methyl-D-erythritol 4-phosphate + CTP + H(+) = 4-CDP-2-C-methyl-D-erythritol + diphosphate</text>
        <dbReference type="Rhea" id="RHEA:13429"/>
        <dbReference type="ChEBI" id="CHEBI:15378"/>
        <dbReference type="ChEBI" id="CHEBI:33019"/>
        <dbReference type="ChEBI" id="CHEBI:37563"/>
        <dbReference type="ChEBI" id="CHEBI:57823"/>
        <dbReference type="ChEBI" id="CHEBI:58262"/>
        <dbReference type="EC" id="2.7.7.60"/>
    </reaction>
</comment>
<dbReference type="Proteomes" id="UP000603545">
    <property type="component" value="Unassembled WGS sequence"/>
</dbReference>
<dbReference type="PANTHER" id="PTHR32125:SF4">
    <property type="entry name" value="2-C-METHYL-D-ERYTHRITOL 4-PHOSPHATE CYTIDYLYLTRANSFERASE, CHLOROPLASTIC"/>
    <property type="match status" value="1"/>
</dbReference>
<dbReference type="EMBL" id="JACNLL010000075">
    <property type="protein sequence ID" value="MBC8200070.1"/>
    <property type="molecule type" value="Genomic_DNA"/>
</dbReference>
<evidence type="ECO:0000256" key="2">
    <source>
        <dbReference type="ARBA" id="ARBA00004787"/>
    </source>
</evidence>
<sequence>MISAIIVAAGKGIRMNDKLRKQYLVLAGRPILAYSLLAFDVCDLIDHIILVVPKKDVDYCWKDIVSPLKLYKKINLVAGGEKRQESAYNGLMAVDKDTAEIVVIHDGVRPFVSQAQIAACITGAKEYSACIPAVPANDTLKQVDSSGFICDTLKRDDIFLAQTPQAFQYDLIIKAHKNARREGFAGTDDASLVERLGGNIKIIYGSRRNIKITNREDLIFATALL</sequence>
<gene>
    <name evidence="7 8" type="primary">ispD</name>
    <name evidence="8" type="ORF">H8E80_08525</name>
</gene>
<evidence type="ECO:0000256" key="1">
    <source>
        <dbReference type="ARBA" id="ARBA00001282"/>
    </source>
</evidence>
<comment type="similarity">
    <text evidence="3 7">Belongs to the IspD/TarI cytidylyltransferase family. IspD subfamily.</text>
</comment>
<feature type="site" description="Positions MEP for the nucleophilic attack" evidence="7">
    <location>
        <position position="211"/>
    </location>
</feature>
<dbReference type="PROSITE" id="PS01295">
    <property type="entry name" value="ISPD"/>
    <property type="match status" value="1"/>
</dbReference>
<dbReference type="AlphaFoldDB" id="A0A8J6TC82"/>
<dbReference type="GO" id="GO:0050518">
    <property type="term" value="F:2-C-methyl-D-erythritol 4-phosphate cytidylyltransferase activity"/>
    <property type="evidence" value="ECO:0007669"/>
    <property type="project" value="UniProtKB-UniRule"/>
</dbReference>
<proteinExistence type="inferred from homology"/>
<dbReference type="InterPro" id="IPR018294">
    <property type="entry name" value="ISPD_synthase_CS"/>
</dbReference>
<dbReference type="Gene3D" id="3.90.550.10">
    <property type="entry name" value="Spore Coat Polysaccharide Biosynthesis Protein SpsA, Chain A"/>
    <property type="match status" value="1"/>
</dbReference>
<dbReference type="HAMAP" id="MF_00108">
    <property type="entry name" value="IspD"/>
    <property type="match status" value="1"/>
</dbReference>
<evidence type="ECO:0000256" key="4">
    <source>
        <dbReference type="ARBA" id="ARBA00022679"/>
    </source>
</evidence>
<dbReference type="InterPro" id="IPR001228">
    <property type="entry name" value="IspD"/>
</dbReference>
<name>A0A8J6TC82_9BACT</name>
<dbReference type="GO" id="GO:0019288">
    <property type="term" value="P:isopentenyl diphosphate biosynthetic process, methylerythritol 4-phosphate pathway"/>
    <property type="evidence" value="ECO:0007669"/>
    <property type="project" value="UniProtKB-UniRule"/>
</dbReference>
<keyword evidence="4 7" id="KW-0808">Transferase</keyword>
<accession>A0A8J6TC82</accession>
<dbReference type="InterPro" id="IPR029044">
    <property type="entry name" value="Nucleotide-diphossugar_trans"/>
</dbReference>
<dbReference type="InterPro" id="IPR050088">
    <property type="entry name" value="IspD/TarI_cytidylyltransf_bact"/>
</dbReference>
<evidence type="ECO:0000256" key="7">
    <source>
        <dbReference type="HAMAP-Rule" id="MF_00108"/>
    </source>
</evidence>
<evidence type="ECO:0000313" key="9">
    <source>
        <dbReference type="Proteomes" id="UP000603545"/>
    </source>
</evidence>
<dbReference type="SUPFAM" id="SSF53448">
    <property type="entry name" value="Nucleotide-diphospho-sugar transferases"/>
    <property type="match status" value="1"/>
</dbReference>
<evidence type="ECO:0000256" key="5">
    <source>
        <dbReference type="ARBA" id="ARBA00022695"/>
    </source>
</evidence>